<keyword evidence="8 11" id="KW-0067">ATP-binding</keyword>
<keyword evidence="4 11" id="KW-0808">Transferase</keyword>
<dbReference type="CDD" id="cd01672">
    <property type="entry name" value="TMPK"/>
    <property type="match status" value="1"/>
</dbReference>
<evidence type="ECO:0000313" key="16">
    <source>
        <dbReference type="Proteomes" id="UP000072605"/>
    </source>
</evidence>
<proteinExistence type="inferred from homology"/>
<dbReference type="InterPro" id="IPR027417">
    <property type="entry name" value="P-loop_NTPase"/>
</dbReference>
<evidence type="ECO:0000259" key="12">
    <source>
        <dbReference type="Pfam" id="PF02223"/>
    </source>
</evidence>
<feature type="domain" description="Thymidylate kinase-like" evidence="12">
    <location>
        <begin position="8"/>
        <end position="196"/>
    </location>
</feature>
<comment type="caution">
    <text evidence="13">The sequence shown here is derived from an EMBL/GenBank/DDBJ whole genome shotgun (WGS) entry which is preliminary data.</text>
</comment>
<comment type="catalytic activity">
    <reaction evidence="9 11">
        <text>dTMP + ATP = dTDP + ADP</text>
        <dbReference type="Rhea" id="RHEA:13517"/>
        <dbReference type="ChEBI" id="CHEBI:30616"/>
        <dbReference type="ChEBI" id="CHEBI:58369"/>
        <dbReference type="ChEBI" id="CHEBI:63528"/>
        <dbReference type="ChEBI" id="CHEBI:456216"/>
        <dbReference type="EC" id="2.7.4.9"/>
    </reaction>
</comment>
<evidence type="ECO:0000256" key="11">
    <source>
        <dbReference type="HAMAP-Rule" id="MF_00165"/>
    </source>
</evidence>
<dbReference type="PANTHER" id="PTHR10344">
    <property type="entry name" value="THYMIDYLATE KINASE"/>
    <property type="match status" value="1"/>
</dbReference>
<dbReference type="EC" id="2.7.4.9" evidence="2 11"/>
<dbReference type="Pfam" id="PF02223">
    <property type="entry name" value="Thymidylate_kin"/>
    <property type="match status" value="1"/>
</dbReference>
<evidence type="ECO:0000313" key="15">
    <source>
        <dbReference type="Proteomes" id="UP000053797"/>
    </source>
</evidence>
<evidence type="ECO:0000256" key="1">
    <source>
        <dbReference type="ARBA" id="ARBA00009776"/>
    </source>
</evidence>
<reference evidence="13 15" key="1">
    <citation type="journal article" date="2015" name="Int. J. Syst. Evol. Microbiol.">
        <title>Exiguobacterium enclense sp. nov., isolated from sediment.</title>
        <authorList>
            <person name="Dastager S.G."/>
            <person name="Mawlankar R."/>
            <person name="Sonalkar V.V."/>
            <person name="Thorat M.N."/>
            <person name="Mual P."/>
            <person name="Verma A."/>
            <person name="Krishnamurthi S."/>
            <person name="Tang S.K."/>
            <person name="Li W.J."/>
        </authorList>
    </citation>
    <scope>NUCLEOTIDE SEQUENCE [LARGE SCALE GENOMIC DNA]</scope>
    <source>
        <strain evidence="13 15">NIO-1109</strain>
    </source>
</reference>
<dbReference type="Proteomes" id="UP000072605">
    <property type="component" value="Unassembled WGS sequence"/>
</dbReference>
<dbReference type="AlphaFoldDB" id="A0A0V8GB81"/>
<sequence length="212" mass="23796">MKGTFITVEGPDGAGKTTQLQLLGDVLKEKGYNVMTTREPGGTRVGNEIRSLILNPDFEEMKEMTEILLYAASRAQHVEELIRPSLEAGIIVLCDRFVDASLAYQGYGLGHPIDLVRQINDSATGGLAPDRTYLFDLTVTDSKKRMMDRGALDRIEQRDDAFRARVYEGFQQIAASDPERVKIVQANRSIEAIHQDLVEDVITYLEEKERFS</sequence>
<evidence type="ECO:0000256" key="9">
    <source>
        <dbReference type="ARBA" id="ARBA00048743"/>
    </source>
</evidence>
<comment type="function">
    <text evidence="10 11">Phosphorylation of dTMP to form dTDP in both de novo and salvage pathways of dTTP synthesis.</text>
</comment>
<keyword evidence="6 11" id="KW-0547">Nucleotide-binding</keyword>
<keyword evidence="7 11" id="KW-0418">Kinase</keyword>
<dbReference type="PANTHER" id="PTHR10344:SF4">
    <property type="entry name" value="UMP-CMP KINASE 2, MITOCHONDRIAL"/>
    <property type="match status" value="1"/>
</dbReference>
<dbReference type="Gene3D" id="3.40.50.300">
    <property type="entry name" value="P-loop containing nucleotide triphosphate hydrolases"/>
    <property type="match status" value="1"/>
</dbReference>
<accession>A0A0V8GB81</accession>
<dbReference type="GO" id="GO:0006233">
    <property type="term" value="P:dTDP biosynthetic process"/>
    <property type="evidence" value="ECO:0007669"/>
    <property type="project" value="InterPro"/>
</dbReference>
<name>A0A0V8GB81_9BACL</name>
<evidence type="ECO:0000256" key="7">
    <source>
        <dbReference type="ARBA" id="ARBA00022777"/>
    </source>
</evidence>
<dbReference type="GO" id="GO:0006235">
    <property type="term" value="P:dTTP biosynthetic process"/>
    <property type="evidence" value="ECO:0007669"/>
    <property type="project" value="UniProtKB-UniRule"/>
</dbReference>
<evidence type="ECO:0000313" key="14">
    <source>
        <dbReference type="EMBL" id="KTR28035.1"/>
    </source>
</evidence>
<dbReference type="OrthoDB" id="9774907at2"/>
<dbReference type="FunFam" id="3.40.50.300:FF:000225">
    <property type="entry name" value="Thymidylate kinase"/>
    <property type="match status" value="1"/>
</dbReference>
<evidence type="ECO:0000313" key="13">
    <source>
        <dbReference type="EMBL" id="KSU47509.1"/>
    </source>
</evidence>
<evidence type="ECO:0000256" key="4">
    <source>
        <dbReference type="ARBA" id="ARBA00022679"/>
    </source>
</evidence>
<evidence type="ECO:0000256" key="6">
    <source>
        <dbReference type="ARBA" id="ARBA00022741"/>
    </source>
</evidence>
<feature type="binding site" evidence="11">
    <location>
        <begin position="10"/>
        <end position="17"/>
    </location>
    <ligand>
        <name>ATP</name>
        <dbReference type="ChEBI" id="CHEBI:30616"/>
    </ligand>
</feature>
<dbReference type="EMBL" id="LDQV01000010">
    <property type="protein sequence ID" value="KTR28035.1"/>
    <property type="molecule type" value="Genomic_DNA"/>
</dbReference>
<reference evidence="14 16" key="2">
    <citation type="journal article" date="2016" name="Front. Microbiol.">
        <title>Genomic Resource of Rice Seed Associated Bacteria.</title>
        <authorList>
            <person name="Midha S."/>
            <person name="Bansal K."/>
            <person name="Sharma S."/>
            <person name="Kumar N."/>
            <person name="Patil P.P."/>
            <person name="Chaudhry V."/>
            <person name="Patil P.B."/>
        </authorList>
    </citation>
    <scope>NUCLEOTIDE SEQUENCE [LARGE SCALE GENOMIC DNA]</scope>
    <source>
        <strain evidence="14 16">RSA11</strain>
    </source>
</reference>
<organism evidence="13 15">
    <name type="scientific">Exiguobacterium indicum</name>
    <dbReference type="NCBI Taxonomy" id="296995"/>
    <lineage>
        <taxon>Bacteria</taxon>
        <taxon>Bacillati</taxon>
        <taxon>Bacillota</taxon>
        <taxon>Bacilli</taxon>
        <taxon>Bacillales</taxon>
        <taxon>Bacillales Family XII. Incertae Sedis</taxon>
        <taxon>Exiguobacterium</taxon>
    </lineage>
</organism>
<dbReference type="GO" id="GO:0005524">
    <property type="term" value="F:ATP binding"/>
    <property type="evidence" value="ECO:0007669"/>
    <property type="project" value="UniProtKB-UniRule"/>
</dbReference>
<evidence type="ECO:0000256" key="3">
    <source>
        <dbReference type="ARBA" id="ARBA00017144"/>
    </source>
</evidence>
<dbReference type="InterPro" id="IPR039430">
    <property type="entry name" value="Thymidylate_kin-like_dom"/>
</dbReference>
<dbReference type="Proteomes" id="UP000053797">
    <property type="component" value="Unassembled WGS sequence"/>
</dbReference>
<dbReference type="NCBIfam" id="TIGR00041">
    <property type="entry name" value="DTMP_kinase"/>
    <property type="match status" value="1"/>
</dbReference>
<comment type="similarity">
    <text evidence="1 11">Belongs to the thymidylate kinase family.</text>
</comment>
<evidence type="ECO:0000256" key="2">
    <source>
        <dbReference type="ARBA" id="ARBA00012980"/>
    </source>
</evidence>
<keyword evidence="5 11" id="KW-0545">Nucleotide biosynthesis</keyword>
<dbReference type="SUPFAM" id="SSF52540">
    <property type="entry name" value="P-loop containing nucleoside triphosphate hydrolases"/>
    <property type="match status" value="1"/>
</dbReference>
<dbReference type="RefSeq" id="WP_023466518.1">
    <property type="nucleotide sequence ID" value="NZ_FMYN01000009.1"/>
</dbReference>
<dbReference type="GO" id="GO:0004798">
    <property type="term" value="F:dTMP kinase activity"/>
    <property type="evidence" value="ECO:0007669"/>
    <property type="project" value="UniProtKB-UniRule"/>
</dbReference>
<protein>
    <recommendedName>
        <fullName evidence="3 11">Thymidylate kinase</fullName>
        <ecNumber evidence="2 11">2.7.4.9</ecNumber>
    </recommendedName>
    <alternativeName>
        <fullName evidence="11">dTMP kinase</fullName>
    </alternativeName>
</protein>
<evidence type="ECO:0000256" key="5">
    <source>
        <dbReference type="ARBA" id="ARBA00022727"/>
    </source>
</evidence>
<dbReference type="GO" id="GO:0005829">
    <property type="term" value="C:cytosol"/>
    <property type="evidence" value="ECO:0007669"/>
    <property type="project" value="TreeGrafter"/>
</dbReference>
<evidence type="ECO:0000256" key="8">
    <source>
        <dbReference type="ARBA" id="ARBA00022840"/>
    </source>
</evidence>
<dbReference type="InterPro" id="IPR018094">
    <property type="entry name" value="Thymidylate_kinase"/>
</dbReference>
<dbReference type="GO" id="GO:0006227">
    <property type="term" value="P:dUDP biosynthetic process"/>
    <property type="evidence" value="ECO:0007669"/>
    <property type="project" value="TreeGrafter"/>
</dbReference>
<dbReference type="EMBL" id="LNQL01000009">
    <property type="protein sequence ID" value="KSU47509.1"/>
    <property type="molecule type" value="Genomic_DNA"/>
</dbReference>
<evidence type="ECO:0000256" key="10">
    <source>
        <dbReference type="ARBA" id="ARBA00057735"/>
    </source>
</evidence>
<gene>
    <name evidence="11" type="primary">tmk</name>
    <name evidence="13" type="ORF">AS033_16560</name>
    <name evidence="14" type="ORF">RSA11_02600</name>
</gene>
<dbReference type="HAMAP" id="MF_00165">
    <property type="entry name" value="Thymidylate_kinase"/>
    <property type="match status" value="1"/>
</dbReference>